<dbReference type="InterPro" id="IPR001279">
    <property type="entry name" value="Metallo-B-lactamas"/>
</dbReference>
<evidence type="ECO:0000313" key="3">
    <source>
        <dbReference type="Proteomes" id="UP000653076"/>
    </source>
</evidence>
<gene>
    <name evidence="2" type="ORF">Vqi01_30330</name>
</gene>
<dbReference type="Gene3D" id="3.60.15.10">
    <property type="entry name" value="Ribonuclease Z/Hydroxyacylglutathione hydrolase-like"/>
    <property type="match status" value="1"/>
</dbReference>
<keyword evidence="3" id="KW-1185">Reference proteome</keyword>
<dbReference type="EMBL" id="BOPC01000038">
    <property type="protein sequence ID" value="GIJ27871.1"/>
    <property type="molecule type" value="Genomic_DNA"/>
</dbReference>
<sequence>MRAPREPERPTTGRRISGSLAGLAALAGLASLAGLAWAARDIPVALGGRLAGARAERAARSPQFRDGTFHNRATTRAMAPAADHNLLRELIFGKQKRRPSVAVPLVRPTPAPDVDPARELNVVWYGHATTLVEIEGRRVLLDPVWSDRCSPSAAVGPRRLHEPPVRLDELPRLDAILISHDHYDHLDMATVRELTARQSAPFLVPLGIGAHLDRWGVPADRIVELDWSQTHRVADLEITCAAAQHFSGRGLRRNGTLWSSWVVAGRQRRVYYTGDSGYFEGYAEIGAEHGPFDVTLMQIGAYDRAWPGIHMFPEEAVTAHLDLRGGLFLPVHWATFNLALHDWSEPVDRLWAEAKARDVRLAVPRPGERVVVDDPPPVDGWWQAVA</sequence>
<dbReference type="GO" id="GO:0016787">
    <property type="term" value="F:hydrolase activity"/>
    <property type="evidence" value="ECO:0007669"/>
    <property type="project" value="UniProtKB-KW"/>
</dbReference>
<accession>A0ABQ4JCH2</accession>
<keyword evidence="2" id="KW-0378">Hydrolase</keyword>
<dbReference type="Pfam" id="PF12706">
    <property type="entry name" value="Lactamase_B_2"/>
    <property type="match status" value="1"/>
</dbReference>
<dbReference type="InterPro" id="IPR036866">
    <property type="entry name" value="RibonucZ/Hydroxyglut_hydro"/>
</dbReference>
<name>A0ABQ4JCH2_9ACTN</name>
<proteinExistence type="predicted"/>
<evidence type="ECO:0000259" key="1">
    <source>
        <dbReference type="Pfam" id="PF12706"/>
    </source>
</evidence>
<evidence type="ECO:0000313" key="2">
    <source>
        <dbReference type="EMBL" id="GIJ27871.1"/>
    </source>
</evidence>
<dbReference type="PANTHER" id="PTHR15032:SF4">
    <property type="entry name" value="N-ACYL-PHOSPHATIDYLETHANOLAMINE-HYDROLYZING PHOSPHOLIPASE D"/>
    <property type="match status" value="1"/>
</dbReference>
<comment type="caution">
    <text evidence="2">The sequence shown here is derived from an EMBL/GenBank/DDBJ whole genome shotgun (WGS) entry which is preliminary data.</text>
</comment>
<dbReference type="PANTHER" id="PTHR15032">
    <property type="entry name" value="N-ACYL-PHOSPHATIDYLETHANOLAMINE-HYDROLYZING PHOSPHOLIPASE D"/>
    <property type="match status" value="1"/>
</dbReference>
<organism evidence="2 3">
    <name type="scientific">Micromonospora qiuiae</name>
    <dbReference type="NCBI Taxonomy" id="502268"/>
    <lineage>
        <taxon>Bacteria</taxon>
        <taxon>Bacillati</taxon>
        <taxon>Actinomycetota</taxon>
        <taxon>Actinomycetes</taxon>
        <taxon>Micromonosporales</taxon>
        <taxon>Micromonosporaceae</taxon>
        <taxon>Micromonospora</taxon>
    </lineage>
</organism>
<dbReference type="RefSeq" id="WP_204035422.1">
    <property type="nucleotide sequence ID" value="NZ_BOPC01000038.1"/>
</dbReference>
<dbReference type="SUPFAM" id="SSF56281">
    <property type="entry name" value="Metallo-hydrolase/oxidoreductase"/>
    <property type="match status" value="1"/>
</dbReference>
<dbReference type="Proteomes" id="UP000653076">
    <property type="component" value="Unassembled WGS sequence"/>
</dbReference>
<feature type="domain" description="Metallo-beta-lactamase" evidence="1">
    <location>
        <begin position="137"/>
        <end position="333"/>
    </location>
</feature>
<protein>
    <submittedName>
        <fullName evidence="2">Zn-dependent hydrolase</fullName>
    </submittedName>
</protein>
<reference evidence="2 3" key="1">
    <citation type="submission" date="2021-01" db="EMBL/GenBank/DDBJ databases">
        <title>Whole genome shotgun sequence of Verrucosispora qiuiae NBRC 106684.</title>
        <authorList>
            <person name="Komaki H."/>
            <person name="Tamura T."/>
        </authorList>
    </citation>
    <scope>NUCLEOTIDE SEQUENCE [LARGE SCALE GENOMIC DNA]</scope>
    <source>
        <strain evidence="2 3">NBRC 106684</strain>
    </source>
</reference>